<dbReference type="Proteomes" id="UP000499080">
    <property type="component" value="Unassembled WGS sequence"/>
</dbReference>
<sequence>MHRPRVEPSCDSRLSAYWGNAPSPGTFSGAATDGNLWKQDRDSRWDGQTPPSGTAAPISVRATPLEGNVVVEQSLSDYRLFQHLKVFLVKQHFPSNDDLETGGCQRLDSNSGGGSLRYR</sequence>
<gene>
    <name evidence="2" type="ORF">AVEN_187483_1</name>
</gene>
<comment type="caution">
    <text evidence="2">The sequence shown here is derived from an EMBL/GenBank/DDBJ whole genome shotgun (WGS) entry which is preliminary data.</text>
</comment>
<protein>
    <submittedName>
        <fullName evidence="2">Uncharacterized protein</fullName>
    </submittedName>
</protein>
<accession>A0A4Y2BRY9</accession>
<evidence type="ECO:0000256" key="1">
    <source>
        <dbReference type="SAM" id="MobiDB-lite"/>
    </source>
</evidence>
<organism evidence="2 3">
    <name type="scientific">Araneus ventricosus</name>
    <name type="common">Orbweaver spider</name>
    <name type="synonym">Epeira ventricosa</name>
    <dbReference type="NCBI Taxonomy" id="182803"/>
    <lineage>
        <taxon>Eukaryota</taxon>
        <taxon>Metazoa</taxon>
        <taxon>Ecdysozoa</taxon>
        <taxon>Arthropoda</taxon>
        <taxon>Chelicerata</taxon>
        <taxon>Arachnida</taxon>
        <taxon>Araneae</taxon>
        <taxon>Araneomorphae</taxon>
        <taxon>Entelegynae</taxon>
        <taxon>Araneoidea</taxon>
        <taxon>Araneidae</taxon>
        <taxon>Araneus</taxon>
    </lineage>
</organism>
<dbReference type="AlphaFoldDB" id="A0A4Y2BRY9"/>
<evidence type="ECO:0000313" key="2">
    <source>
        <dbReference type="EMBL" id="GBL94970.1"/>
    </source>
</evidence>
<name>A0A4Y2BRY9_ARAVE</name>
<proteinExistence type="predicted"/>
<feature type="region of interest" description="Disordered" evidence="1">
    <location>
        <begin position="94"/>
        <end position="119"/>
    </location>
</feature>
<reference evidence="2 3" key="1">
    <citation type="journal article" date="2019" name="Sci. Rep.">
        <title>Orb-weaving spider Araneus ventricosus genome elucidates the spidroin gene catalogue.</title>
        <authorList>
            <person name="Kono N."/>
            <person name="Nakamura H."/>
            <person name="Ohtoshi R."/>
            <person name="Moran D.A.P."/>
            <person name="Shinohara A."/>
            <person name="Yoshida Y."/>
            <person name="Fujiwara M."/>
            <person name="Mori M."/>
            <person name="Tomita M."/>
            <person name="Arakawa K."/>
        </authorList>
    </citation>
    <scope>NUCLEOTIDE SEQUENCE [LARGE SCALE GENOMIC DNA]</scope>
</reference>
<dbReference type="EMBL" id="BGPR01000107">
    <property type="protein sequence ID" value="GBL94970.1"/>
    <property type="molecule type" value="Genomic_DNA"/>
</dbReference>
<feature type="region of interest" description="Disordered" evidence="1">
    <location>
        <begin position="20"/>
        <end position="60"/>
    </location>
</feature>
<evidence type="ECO:0000313" key="3">
    <source>
        <dbReference type="Proteomes" id="UP000499080"/>
    </source>
</evidence>
<keyword evidence="3" id="KW-1185">Reference proteome</keyword>